<organism evidence="2 3">
    <name type="scientific">Spirobacillus cienkowskii</name>
    <dbReference type="NCBI Taxonomy" id="495820"/>
    <lineage>
        <taxon>Bacteria</taxon>
        <taxon>Pseudomonadati</taxon>
        <taxon>Bdellovibrionota</taxon>
        <taxon>Oligoflexia</taxon>
        <taxon>Silvanigrellales</taxon>
        <taxon>Spirobacillus</taxon>
    </lineage>
</organism>
<evidence type="ECO:0000259" key="1">
    <source>
        <dbReference type="PROSITE" id="PS50112"/>
    </source>
</evidence>
<protein>
    <submittedName>
        <fullName evidence="2">PAS domain S-box protein</fullName>
    </submittedName>
</protein>
<feature type="non-terminal residue" evidence="2">
    <location>
        <position position="69"/>
    </location>
</feature>
<dbReference type="EMBL" id="QOVW01000027">
    <property type="protein sequence ID" value="RDB36773.1"/>
    <property type="molecule type" value="Genomic_DNA"/>
</dbReference>
<dbReference type="InterPro" id="IPR035965">
    <property type="entry name" value="PAS-like_dom_sf"/>
</dbReference>
<dbReference type="Proteomes" id="UP000253934">
    <property type="component" value="Unassembled WGS sequence"/>
</dbReference>
<accession>A0A369KYG6</accession>
<reference evidence="2" key="1">
    <citation type="submission" date="2018-04" db="EMBL/GenBank/DDBJ databases">
        <title>Draft genome sequence of the Candidatus Spirobacillus cienkowskii, a pathogen of freshwater Daphnia species, reconstructed from hemolymph metagenomic reads.</title>
        <authorList>
            <person name="Bresciani L."/>
            <person name="Lemos L.N."/>
            <person name="Wale N."/>
            <person name="Lin J.Y."/>
            <person name="Fernandes G.R."/>
            <person name="Duffy M.A."/>
            <person name="Rodrigues J.M."/>
        </authorList>
    </citation>
    <scope>NUCLEOTIDE SEQUENCE [LARGE SCALE GENOMIC DNA]</scope>
    <source>
        <strain evidence="2">Binning01</strain>
    </source>
</reference>
<dbReference type="InterPro" id="IPR000014">
    <property type="entry name" value="PAS"/>
</dbReference>
<dbReference type="SUPFAM" id="SSF55785">
    <property type="entry name" value="PYP-like sensor domain (PAS domain)"/>
    <property type="match status" value="1"/>
</dbReference>
<dbReference type="Gene3D" id="3.30.450.20">
    <property type="entry name" value="PAS domain"/>
    <property type="match status" value="1"/>
</dbReference>
<dbReference type="AlphaFoldDB" id="A0A369KYG6"/>
<dbReference type="NCBIfam" id="TIGR00229">
    <property type="entry name" value="sensory_box"/>
    <property type="match status" value="1"/>
</dbReference>
<sequence length="69" mass="7857">MQKSELMNDLNHEEFQGLVNAIDKSQAIIVFNLEGTILSANENFLKTVGYSLDEIKGKHHRMFCDPAYV</sequence>
<name>A0A369KYG6_9BACT</name>
<evidence type="ECO:0000313" key="2">
    <source>
        <dbReference type="EMBL" id="RDB36773.1"/>
    </source>
</evidence>
<comment type="caution">
    <text evidence="2">The sequence shown here is derived from an EMBL/GenBank/DDBJ whole genome shotgun (WGS) entry which is preliminary data.</text>
</comment>
<gene>
    <name evidence="2" type="ORF">DCC88_03330</name>
</gene>
<feature type="domain" description="PAS" evidence="1">
    <location>
        <begin position="11"/>
        <end position="58"/>
    </location>
</feature>
<dbReference type="PROSITE" id="PS50112">
    <property type="entry name" value="PAS"/>
    <property type="match status" value="1"/>
</dbReference>
<evidence type="ECO:0000313" key="3">
    <source>
        <dbReference type="Proteomes" id="UP000253934"/>
    </source>
</evidence>
<dbReference type="CDD" id="cd00130">
    <property type="entry name" value="PAS"/>
    <property type="match status" value="1"/>
</dbReference>
<proteinExistence type="predicted"/>
<keyword evidence="3" id="KW-1185">Reference proteome</keyword>